<reference evidence="1" key="1">
    <citation type="journal article" date="2015" name="Nature">
        <title>Complex archaea that bridge the gap between prokaryotes and eukaryotes.</title>
        <authorList>
            <person name="Spang A."/>
            <person name="Saw J.H."/>
            <person name="Jorgensen S.L."/>
            <person name="Zaremba-Niedzwiedzka K."/>
            <person name="Martijn J."/>
            <person name="Lind A.E."/>
            <person name="van Eijk R."/>
            <person name="Schleper C."/>
            <person name="Guy L."/>
            <person name="Ettema T.J."/>
        </authorList>
    </citation>
    <scope>NUCLEOTIDE SEQUENCE</scope>
</reference>
<sequence length="109" mass="12681">MKLETLKEAQYYKAKTFRALLRFFERRDDADTDDCPGGRDSIIYDVRPGFVVAYPDEDDDSVPVPIISFLIIERTGIWAEYSDENGDWTTEEHLAKHIKIFDDNGKKVF</sequence>
<protein>
    <submittedName>
        <fullName evidence="1">Uncharacterized protein</fullName>
    </submittedName>
</protein>
<gene>
    <name evidence="1" type="ORF">LCGC14_1359780</name>
</gene>
<accession>A0A0F9KUH5</accession>
<dbReference type="AlphaFoldDB" id="A0A0F9KUH5"/>
<name>A0A0F9KUH5_9ZZZZ</name>
<dbReference type="EMBL" id="LAZR01008488">
    <property type="protein sequence ID" value="KKM78451.1"/>
    <property type="molecule type" value="Genomic_DNA"/>
</dbReference>
<evidence type="ECO:0000313" key="1">
    <source>
        <dbReference type="EMBL" id="KKM78451.1"/>
    </source>
</evidence>
<comment type="caution">
    <text evidence="1">The sequence shown here is derived from an EMBL/GenBank/DDBJ whole genome shotgun (WGS) entry which is preliminary data.</text>
</comment>
<proteinExistence type="predicted"/>
<organism evidence="1">
    <name type="scientific">marine sediment metagenome</name>
    <dbReference type="NCBI Taxonomy" id="412755"/>
    <lineage>
        <taxon>unclassified sequences</taxon>
        <taxon>metagenomes</taxon>
        <taxon>ecological metagenomes</taxon>
    </lineage>
</organism>